<reference evidence="2 3" key="1">
    <citation type="submission" date="2017-12" db="EMBL/GenBank/DDBJ databases">
        <authorList>
            <person name="Pombert J.-F."/>
            <person name="Haag K.L."/>
            <person name="Ebert D."/>
        </authorList>
    </citation>
    <scope>NUCLEOTIDE SEQUENCE [LARGE SCALE GENOMIC DNA]</scope>
    <source>
        <strain evidence="2">IL-G-3</strain>
    </source>
</reference>
<dbReference type="VEuPathDB" id="MicrosporidiaDB:CWI38_0487p0040"/>
<dbReference type="EMBL" id="PITK01000487">
    <property type="protein sequence ID" value="TBU13256.1"/>
    <property type="molecule type" value="Genomic_DNA"/>
</dbReference>
<accession>A0A4Q9LXZ3</accession>
<sequence>MVKYSLGEMVTRDNIEKKKGVLSVSYSSELLNNGKIGLRDEAVLFYIQDRNMFWLGKDYTRPEEILDNENLKPRWPIEPIPPLEQMSNDKERNDNKNICREARFRKIKYGSQTVEENI</sequence>
<name>A0A4Q9LXZ3_9MICR</name>
<evidence type="ECO:0000313" key="3">
    <source>
        <dbReference type="Proteomes" id="UP000292282"/>
    </source>
</evidence>
<protein>
    <submittedName>
        <fullName evidence="2">Uncharacterized protein</fullName>
    </submittedName>
</protein>
<comment type="caution">
    <text evidence="2">The sequence shown here is derived from an EMBL/GenBank/DDBJ whole genome shotgun (WGS) entry which is preliminary data.</text>
</comment>
<evidence type="ECO:0000313" key="2">
    <source>
        <dbReference type="EMBL" id="TBU13256.1"/>
    </source>
</evidence>
<keyword evidence="3" id="KW-1185">Reference proteome</keyword>
<organism evidence="2 3">
    <name type="scientific">Hamiltosporidium tvaerminnensis</name>
    <dbReference type="NCBI Taxonomy" id="1176355"/>
    <lineage>
        <taxon>Eukaryota</taxon>
        <taxon>Fungi</taxon>
        <taxon>Fungi incertae sedis</taxon>
        <taxon>Microsporidia</taxon>
        <taxon>Dubosqiidae</taxon>
        <taxon>Hamiltosporidium</taxon>
    </lineage>
</organism>
<dbReference type="Proteomes" id="UP000292282">
    <property type="component" value="Unassembled WGS sequence"/>
</dbReference>
<dbReference type="AlphaFoldDB" id="A0A4Q9LXZ3"/>
<gene>
    <name evidence="2" type="ORF">CWI38_0487p0040</name>
</gene>
<feature type="compositionally biased region" description="Basic and acidic residues" evidence="1">
    <location>
        <begin position="87"/>
        <end position="97"/>
    </location>
</feature>
<proteinExistence type="predicted"/>
<feature type="region of interest" description="Disordered" evidence="1">
    <location>
        <begin position="77"/>
        <end position="97"/>
    </location>
</feature>
<evidence type="ECO:0000256" key="1">
    <source>
        <dbReference type="SAM" id="MobiDB-lite"/>
    </source>
</evidence>